<evidence type="ECO:0000313" key="2">
    <source>
        <dbReference type="Proteomes" id="UP000034069"/>
    </source>
</evidence>
<proteinExistence type="predicted"/>
<dbReference type="Proteomes" id="UP000034069">
    <property type="component" value="Unassembled WGS sequence"/>
</dbReference>
<reference evidence="1 2" key="1">
    <citation type="journal article" date="2015" name="Nature">
        <title>rRNA introns, odd ribosomes, and small enigmatic genomes across a large radiation of phyla.</title>
        <authorList>
            <person name="Brown C.T."/>
            <person name="Hug L.A."/>
            <person name="Thomas B.C."/>
            <person name="Sharon I."/>
            <person name="Castelle C.J."/>
            <person name="Singh A."/>
            <person name="Wilkins M.J."/>
            <person name="Williams K.H."/>
            <person name="Banfield J.F."/>
        </authorList>
    </citation>
    <scope>NUCLEOTIDE SEQUENCE [LARGE SCALE GENOMIC DNA]</scope>
</reference>
<comment type="caution">
    <text evidence="1">The sequence shown here is derived from an EMBL/GenBank/DDBJ whole genome shotgun (WGS) entry which is preliminary data.</text>
</comment>
<dbReference type="AlphaFoldDB" id="A0A0G1IS07"/>
<sequence length="123" mass="13199">MVDCAIGNINTARGTATDVSFKVQIPALFAEIHLVSGAGIENKESVDTLSSRPGGLRYFNIDFAVSEVESVYRVITVISGSIILGSYFESVIGFIDNNARISSGHHVPLRRVTVVIVKIIGYG</sequence>
<protein>
    <submittedName>
        <fullName evidence="1">Uncharacterized protein</fullName>
    </submittedName>
</protein>
<accession>A0A0G1IS07</accession>
<evidence type="ECO:0000313" key="1">
    <source>
        <dbReference type="EMBL" id="KKT34572.1"/>
    </source>
</evidence>
<gene>
    <name evidence="1" type="ORF">UW23_C0034G0011</name>
</gene>
<organism evidence="1 2">
    <name type="scientific">Candidatus Collierbacteria bacterium GW2011_GWA1_44_12</name>
    <dbReference type="NCBI Taxonomy" id="1618376"/>
    <lineage>
        <taxon>Bacteria</taxon>
        <taxon>Candidatus Collieribacteriota</taxon>
    </lineage>
</organism>
<dbReference type="EMBL" id="LCHN01000034">
    <property type="protein sequence ID" value="KKT34572.1"/>
    <property type="molecule type" value="Genomic_DNA"/>
</dbReference>
<name>A0A0G1IS07_9BACT</name>